<dbReference type="eggNOG" id="KOG0254">
    <property type="taxonomic scope" value="Eukaryota"/>
</dbReference>
<comment type="subcellular location">
    <subcellularLocation>
        <location evidence="1">Membrane</location>
        <topology evidence="1">Multi-pass membrane protein</topology>
    </subcellularLocation>
</comment>
<dbReference type="SUPFAM" id="SSF103473">
    <property type="entry name" value="MFS general substrate transporter"/>
    <property type="match status" value="1"/>
</dbReference>
<evidence type="ECO:0000256" key="3">
    <source>
        <dbReference type="ARBA" id="ARBA00022448"/>
    </source>
</evidence>
<comment type="catalytic activity">
    <reaction evidence="7">
        <text>myo-inositol(out) + H(+)(out) = myo-inositol(in) + H(+)(in)</text>
        <dbReference type="Rhea" id="RHEA:60364"/>
        <dbReference type="ChEBI" id="CHEBI:15378"/>
        <dbReference type="ChEBI" id="CHEBI:17268"/>
    </reaction>
</comment>
<feature type="compositionally biased region" description="Acidic residues" evidence="9">
    <location>
        <begin position="15"/>
        <end position="33"/>
    </location>
</feature>
<dbReference type="FunFam" id="1.20.1250.20:FF:000073">
    <property type="entry name" value="MFS myo-inositol transporter, putative"/>
    <property type="match status" value="1"/>
</dbReference>
<dbReference type="RefSeq" id="XP_024324839.1">
    <property type="nucleotide sequence ID" value="XM_024467384.1"/>
</dbReference>
<feature type="transmembrane region" description="Helical" evidence="10">
    <location>
        <begin position="211"/>
        <end position="230"/>
    </location>
</feature>
<dbReference type="PROSITE" id="PS50850">
    <property type="entry name" value="MFS"/>
    <property type="match status" value="1"/>
</dbReference>
<evidence type="ECO:0000256" key="9">
    <source>
        <dbReference type="SAM" id="MobiDB-lite"/>
    </source>
</evidence>
<dbReference type="AlphaFoldDB" id="A0A177ABS5"/>
<dbReference type="InterPro" id="IPR020846">
    <property type="entry name" value="MFS_dom"/>
</dbReference>
<dbReference type="GO" id="GO:1904679">
    <property type="term" value="P:myo-inositol import across plasma membrane"/>
    <property type="evidence" value="ECO:0007669"/>
    <property type="project" value="TreeGrafter"/>
</dbReference>
<dbReference type="EMBL" id="KV441393">
    <property type="protein sequence ID" value="OAF59556.1"/>
    <property type="molecule type" value="Genomic_DNA"/>
</dbReference>
<evidence type="ECO:0000256" key="8">
    <source>
        <dbReference type="RuleBase" id="RU003346"/>
    </source>
</evidence>
<dbReference type="NCBIfam" id="TIGR00879">
    <property type="entry name" value="SP"/>
    <property type="match status" value="1"/>
</dbReference>
<dbReference type="InterPro" id="IPR003663">
    <property type="entry name" value="Sugar/inositol_transpt"/>
</dbReference>
<evidence type="ECO:0000256" key="10">
    <source>
        <dbReference type="SAM" id="Phobius"/>
    </source>
</evidence>
<dbReference type="PANTHER" id="PTHR48020">
    <property type="entry name" value="PROTON MYO-INOSITOL COTRANSPORTER"/>
    <property type="match status" value="1"/>
</dbReference>
<keyword evidence="3 8" id="KW-0813">Transport</keyword>
<dbReference type="InterPro" id="IPR005828">
    <property type="entry name" value="MFS_sugar_transport-like"/>
</dbReference>
<feature type="transmembrane region" description="Helical" evidence="10">
    <location>
        <begin position="493"/>
        <end position="511"/>
    </location>
</feature>
<dbReference type="OrthoDB" id="6339427at2759"/>
<accession>A0A177ABS5</accession>
<keyword evidence="4 10" id="KW-0812">Transmembrane</keyword>
<dbReference type="Proteomes" id="UP000077154">
    <property type="component" value="Unassembled WGS sequence"/>
</dbReference>
<reference evidence="12" key="1">
    <citation type="submission" date="2016-03" db="EMBL/GenBank/DDBJ databases">
        <title>Updated assembly of Pseudogymnoascus destructans, the fungus causing white-nose syndrome of bats.</title>
        <authorList>
            <person name="Palmer J.M."/>
            <person name="Drees K.P."/>
            <person name="Foster J.T."/>
            <person name="Lindner D.L."/>
        </authorList>
    </citation>
    <scope>NUCLEOTIDE SEQUENCE [LARGE SCALE GENOMIC DNA]</scope>
    <source>
        <strain evidence="12">20631-21</strain>
    </source>
</reference>
<keyword evidence="5 10" id="KW-1133">Transmembrane helix</keyword>
<organism evidence="12">
    <name type="scientific">Pseudogymnoascus destructans</name>
    <dbReference type="NCBI Taxonomy" id="655981"/>
    <lineage>
        <taxon>Eukaryota</taxon>
        <taxon>Fungi</taxon>
        <taxon>Dikarya</taxon>
        <taxon>Ascomycota</taxon>
        <taxon>Pezizomycotina</taxon>
        <taxon>Leotiomycetes</taxon>
        <taxon>Thelebolales</taxon>
        <taxon>Thelebolaceae</taxon>
        <taxon>Pseudogymnoascus</taxon>
    </lineage>
</organism>
<dbReference type="InterPro" id="IPR005829">
    <property type="entry name" value="Sugar_transporter_CS"/>
</dbReference>
<feature type="transmembrane region" description="Helical" evidence="10">
    <location>
        <begin position="149"/>
        <end position="167"/>
    </location>
</feature>
<feature type="transmembrane region" description="Helical" evidence="10">
    <location>
        <begin position="46"/>
        <end position="64"/>
    </location>
</feature>
<name>A0A177ABS5_9PEZI</name>
<dbReference type="GeneID" id="36286815"/>
<feature type="transmembrane region" description="Helical" evidence="10">
    <location>
        <begin position="179"/>
        <end position="199"/>
    </location>
</feature>
<feature type="transmembrane region" description="Helical" evidence="10">
    <location>
        <begin position="92"/>
        <end position="113"/>
    </location>
</feature>
<evidence type="ECO:0000259" key="11">
    <source>
        <dbReference type="PROSITE" id="PS50850"/>
    </source>
</evidence>
<proteinExistence type="inferred from homology"/>
<protein>
    <recommendedName>
        <fullName evidence="11">Major facilitator superfamily (MFS) profile domain-containing protein</fullName>
    </recommendedName>
</protein>
<feature type="domain" description="Major facilitator superfamily (MFS) profile" evidence="11">
    <location>
        <begin position="51"/>
        <end position="515"/>
    </location>
</feature>
<dbReference type="Gene3D" id="1.20.1250.20">
    <property type="entry name" value="MFS general substrate transporter like domains"/>
    <property type="match status" value="1"/>
</dbReference>
<feature type="transmembrane region" description="Helical" evidence="10">
    <location>
        <begin position="459"/>
        <end position="481"/>
    </location>
</feature>
<comment type="similarity">
    <text evidence="2 8">Belongs to the major facilitator superfamily. Sugar transporter (TC 2.A.1.1) family.</text>
</comment>
<dbReference type="PROSITE" id="PS00216">
    <property type="entry name" value="SUGAR_TRANSPORT_1"/>
    <property type="match status" value="2"/>
</dbReference>
<evidence type="ECO:0000256" key="2">
    <source>
        <dbReference type="ARBA" id="ARBA00010992"/>
    </source>
</evidence>
<feature type="region of interest" description="Disordered" evidence="9">
    <location>
        <begin position="1"/>
        <end position="41"/>
    </location>
</feature>
<evidence type="ECO:0000256" key="6">
    <source>
        <dbReference type="ARBA" id="ARBA00023136"/>
    </source>
</evidence>
<dbReference type="GO" id="GO:0005366">
    <property type="term" value="F:myo-inositol:proton symporter activity"/>
    <property type="evidence" value="ECO:0007669"/>
    <property type="project" value="TreeGrafter"/>
</dbReference>
<evidence type="ECO:0000256" key="1">
    <source>
        <dbReference type="ARBA" id="ARBA00004141"/>
    </source>
</evidence>
<dbReference type="Pfam" id="PF00083">
    <property type="entry name" value="Sugar_tr"/>
    <property type="match status" value="1"/>
</dbReference>
<feature type="transmembrane region" description="Helical" evidence="10">
    <location>
        <begin position="425"/>
        <end position="447"/>
    </location>
</feature>
<dbReference type="PRINTS" id="PR00171">
    <property type="entry name" value="SUGRTRNSPORT"/>
</dbReference>
<dbReference type="InterPro" id="IPR050814">
    <property type="entry name" value="Myo-inositol_Transporter"/>
</dbReference>
<evidence type="ECO:0000256" key="5">
    <source>
        <dbReference type="ARBA" id="ARBA00022989"/>
    </source>
</evidence>
<dbReference type="PANTHER" id="PTHR48020:SF12">
    <property type="entry name" value="PROTON MYO-INOSITOL COTRANSPORTER"/>
    <property type="match status" value="1"/>
</dbReference>
<feature type="transmembrane region" description="Helical" evidence="10">
    <location>
        <begin position="376"/>
        <end position="400"/>
    </location>
</feature>
<dbReference type="GO" id="GO:0016020">
    <property type="term" value="C:membrane"/>
    <property type="evidence" value="ECO:0007669"/>
    <property type="project" value="UniProtKB-SubCell"/>
</dbReference>
<dbReference type="InterPro" id="IPR036259">
    <property type="entry name" value="MFS_trans_sf"/>
</dbReference>
<gene>
    <name evidence="12" type="ORF">VC83_03741</name>
</gene>
<evidence type="ECO:0000313" key="12">
    <source>
        <dbReference type="EMBL" id="OAF59556.1"/>
    </source>
</evidence>
<evidence type="ECO:0000256" key="7">
    <source>
        <dbReference type="ARBA" id="ARBA00049119"/>
    </source>
</evidence>
<sequence>MADRAQDPLMGGDEHDYDDPESVSEHDYDDPESVSEHEDPSSTPTLFVWLLTLSAGISGLLFGYDTGVISATLVSIGTSLSSRALTTLDKSLIAASTSLFALLVSPISGLLADSLGRKRVILIADLLFILGALVQAVATSVWIMVAGRSIVGLAVGAASFVTPLYIAELAPSMFRGRLVTLNVLFITLGQVVAYLIGWAFAELGGETGWRWMVGLGALPAALQCLVMIAMPETPRWLAQAGRTEEAKAVLQKVFGAADMRRTVQPVMKAIEREVRQEEEAKRERARGSTTRDGGWFSDSWSELFGVPGNVRALTIACLLQGLQQLCGFNSLMYFSATLFSLLGFATPTLTSLSVAATNAIFTILSLLLIDRFGRRLLLLLSIPVMVFALICCAATFHYIILPTDTNSHNPSVDAPPPITSRTSPLLVVASIILYVAGYATGLGNVPWQQSELFPLNIRSLGSSLATAVNWGSNTVVGLTFLQMLDGLGPSWTFLIYAFVCLVGWFAIWLVYPETRGLTLEETGELLKEGWGVQRGFSAWHWVSDAAPARSVNNHVFITVEYRVSLLS</sequence>
<evidence type="ECO:0000256" key="4">
    <source>
        <dbReference type="ARBA" id="ARBA00022692"/>
    </source>
</evidence>
<feature type="transmembrane region" description="Helical" evidence="10">
    <location>
        <begin position="120"/>
        <end position="143"/>
    </location>
</feature>
<keyword evidence="6 10" id="KW-0472">Membrane</keyword>
<dbReference type="VEuPathDB" id="FungiDB:GMDG_02714"/>
<dbReference type="PROSITE" id="PS00217">
    <property type="entry name" value="SUGAR_TRANSPORT_2"/>
    <property type="match status" value="1"/>
</dbReference>
<feature type="transmembrane region" description="Helical" evidence="10">
    <location>
        <begin position="351"/>
        <end position="369"/>
    </location>
</feature>